<evidence type="ECO:0000256" key="1">
    <source>
        <dbReference type="SAM" id="MobiDB-lite"/>
    </source>
</evidence>
<name>A0ABT0UGV8_9ACTN</name>
<dbReference type="Gene3D" id="1.25.40.10">
    <property type="entry name" value="Tetratricopeptide repeat domain"/>
    <property type="match status" value="1"/>
</dbReference>
<dbReference type="RefSeq" id="WP_250918041.1">
    <property type="nucleotide sequence ID" value="NZ_JAMQAW010000005.1"/>
</dbReference>
<dbReference type="InterPro" id="IPR024983">
    <property type="entry name" value="CHAT_dom"/>
</dbReference>
<feature type="region of interest" description="Disordered" evidence="1">
    <location>
        <begin position="580"/>
        <end position="601"/>
    </location>
</feature>
<feature type="domain" description="CHAT" evidence="2">
    <location>
        <begin position="699"/>
        <end position="959"/>
    </location>
</feature>
<comment type="caution">
    <text evidence="3">The sequence shown here is derived from an EMBL/GenBank/DDBJ whole genome shotgun (WGS) entry which is preliminary data.</text>
</comment>
<dbReference type="Proteomes" id="UP001431429">
    <property type="component" value="Unassembled WGS sequence"/>
</dbReference>
<evidence type="ECO:0000259" key="2">
    <source>
        <dbReference type="Pfam" id="PF12770"/>
    </source>
</evidence>
<sequence>MIGSEILELELKARAARGEAERTGSATDFERAVALSRRALEHAPAGHAARAGLLNTLCGTLRAQYLATGDTDALRTAIAVGREAVAVPLDDPYRGTYLISLAVVLRLESERTWEPDLLAEAEATAREAVAVTGGGHPHQGAAQTVLVNALVLRHQVTGDVAAVREAALRAEPATRSASPGSDGGSAFNTLANARLLLHRATSDDDALLGAIDAAERALKAAPPGHPKRALHANTLASALLTRYGRTGRTADLKEAVRFSRVSAEAIPPGHALRSAVLHTLVSTLLELYGRSGEEKDLDEAIGKAGEALALESGALAPPALHNALSMAMMLRYLGGGGQKALAGARAEAARACEAAGDDHPQRFVYLSNLAKALRAEYEIEPSADLLRELVEAGRHLVAQTTETSLHRTDHLVELALALLHEHRHSGDPGVLGEARRHASEAASMPSALPWQRVTALRLLGRVGMALGDPGAALDSYRAAVESLPQVAPRRLERMDRESGLGRIAGLGPEAAGAALAAGAPETAVELLEQARGVLIEERLGARSQTARLAAVDPGLAAEFERLRVLLDLADEGLRLPGLADAVGDRSGRTPPVPPGTRPAEQGRARLEERWHGVLGRVRGIEGFGDFLGRPAVAGLRREAAAGPVVLLNSGVHGCTALILADDPDRPVRCVPLAGVTEQSVAEQVVRLRDAQEAGQDIAEVLRWVWDRVTEPVLSALGHTGPMPLEQRPRLWWCATGSFTFLPLHAAGHHDRGDAERRYGRTVMDRVVSSYTPTVRALGHARRAASGARHEGRRVSPPQERGSLLVVAMPETPGESSLLGVDKEVAEITAAVADAEVLRGRHATREAVLGALYRHPVAHFACHGVSEPGDPSTSRLLLDDHLIAPLDVATIVRQDLAQARLAYLSACSTTETAARYGDEAVHVTAAFLLAGFAGVVGTLWPVKDSAARAVSVAFHRRMFAEGTGNAPVADADTGGALADGSVAGAAYALQHAVDRLRMRRPGLPGLWSAHVHVGA</sequence>
<organism evidence="3 4">
    <name type="scientific">Streptomyces albipurpureus</name>
    <dbReference type="NCBI Taxonomy" id="2897419"/>
    <lineage>
        <taxon>Bacteria</taxon>
        <taxon>Bacillati</taxon>
        <taxon>Actinomycetota</taxon>
        <taxon>Actinomycetes</taxon>
        <taxon>Kitasatosporales</taxon>
        <taxon>Streptomycetaceae</taxon>
        <taxon>Streptomyces</taxon>
    </lineage>
</organism>
<reference evidence="3" key="1">
    <citation type="submission" date="2022-06" db="EMBL/GenBank/DDBJ databases">
        <title>Genome public.</title>
        <authorList>
            <person name="Sun Q."/>
        </authorList>
    </citation>
    <scope>NUCLEOTIDE SEQUENCE</scope>
    <source>
        <strain evidence="3">CWNU-1</strain>
    </source>
</reference>
<accession>A0ABT0UGV8</accession>
<evidence type="ECO:0000313" key="3">
    <source>
        <dbReference type="EMBL" id="MCM2387675.1"/>
    </source>
</evidence>
<gene>
    <name evidence="3" type="ORF">NBG84_05015</name>
</gene>
<keyword evidence="4" id="KW-1185">Reference proteome</keyword>
<dbReference type="InterPro" id="IPR011990">
    <property type="entry name" value="TPR-like_helical_dom_sf"/>
</dbReference>
<evidence type="ECO:0000313" key="4">
    <source>
        <dbReference type="Proteomes" id="UP001431429"/>
    </source>
</evidence>
<protein>
    <submittedName>
        <fullName evidence="3">CHAT domain-containing protein</fullName>
    </submittedName>
</protein>
<dbReference type="EMBL" id="JAMQAW010000005">
    <property type="protein sequence ID" value="MCM2387675.1"/>
    <property type="molecule type" value="Genomic_DNA"/>
</dbReference>
<dbReference type="Pfam" id="PF12770">
    <property type="entry name" value="CHAT"/>
    <property type="match status" value="1"/>
</dbReference>
<proteinExistence type="predicted"/>